<dbReference type="NCBIfam" id="TIGR02666">
    <property type="entry name" value="moaA"/>
    <property type="match status" value="1"/>
</dbReference>
<evidence type="ECO:0000256" key="9">
    <source>
        <dbReference type="ARBA" id="ARBA00023134"/>
    </source>
</evidence>
<reference evidence="15 16" key="1">
    <citation type="submission" date="2020-11" db="EMBL/GenBank/DDBJ databases">
        <title>The genome sequence of Erythrobacter sp. 6D36.</title>
        <authorList>
            <person name="Liu Y."/>
        </authorList>
    </citation>
    <scope>NUCLEOTIDE SEQUENCE [LARGE SCALE GENOMIC DNA]</scope>
    <source>
        <strain evidence="15 16">6D36</strain>
    </source>
</reference>
<dbReference type="SFLD" id="SFLDG01383">
    <property type="entry name" value="cyclic_pyranopterin_phosphate"/>
    <property type="match status" value="1"/>
</dbReference>
<keyword evidence="3" id="KW-0004">4Fe-4S</keyword>
<keyword evidence="7" id="KW-0408">Iron</keyword>
<evidence type="ECO:0000256" key="10">
    <source>
        <dbReference type="ARBA" id="ARBA00023150"/>
    </source>
</evidence>
<dbReference type="GO" id="GO:0051539">
    <property type="term" value="F:4 iron, 4 sulfur cluster binding"/>
    <property type="evidence" value="ECO:0007669"/>
    <property type="project" value="UniProtKB-KW"/>
</dbReference>
<dbReference type="PROSITE" id="PS01305">
    <property type="entry name" value="MOAA_NIFB_PQQE"/>
    <property type="match status" value="1"/>
</dbReference>
<dbReference type="Pfam" id="PF06463">
    <property type="entry name" value="Mob_synth_C"/>
    <property type="match status" value="1"/>
</dbReference>
<dbReference type="PROSITE" id="PS51918">
    <property type="entry name" value="RADICAL_SAM"/>
    <property type="match status" value="1"/>
</dbReference>
<evidence type="ECO:0000256" key="5">
    <source>
        <dbReference type="ARBA" id="ARBA00022723"/>
    </source>
</evidence>
<dbReference type="SFLD" id="SFLDS00029">
    <property type="entry name" value="Radical_SAM"/>
    <property type="match status" value="1"/>
</dbReference>
<dbReference type="SFLD" id="SFLDG01067">
    <property type="entry name" value="SPASM/twitch_domain_containing"/>
    <property type="match status" value="1"/>
</dbReference>
<dbReference type="GO" id="GO:0005525">
    <property type="term" value="F:GTP binding"/>
    <property type="evidence" value="ECO:0007669"/>
    <property type="project" value="UniProtKB-KW"/>
</dbReference>
<dbReference type="InterPro" id="IPR007197">
    <property type="entry name" value="rSAM"/>
</dbReference>
<dbReference type="CDD" id="cd01335">
    <property type="entry name" value="Radical_SAM"/>
    <property type="match status" value="1"/>
</dbReference>
<comment type="cofactor">
    <cofactor evidence="1">
        <name>[4Fe-4S] cluster</name>
        <dbReference type="ChEBI" id="CHEBI:49883"/>
    </cofactor>
</comment>
<name>A0A7S8F7F5_9SPHN</name>
<dbReference type="EC" id="4.1.99.22" evidence="2"/>
<dbReference type="Pfam" id="PF04055">
    <property type="entry name" value="Radical_SAM"/>
    <property type="match status" value="1"/>
</dbReference>
<keyword evidence="11" id="KW-0456">Lyase</keyword>
<dbReference type="GO" id="GO:0046872">
    <property type="term" value="F:metal ion binding"/>
    <property type="evidence" value="ECO:0007669"/>
    <property type="project" value="UniProtKB-KW"/>
</dbReference>
<organism evidence="15 16">
    <name type="scientific">Qipengyuania soli</name>
    <dbReference type="NCBI Taxonomy" id="2782568"/>
    <lineage>
        <taxon>Bacteria</taxon>
        <taxon>Pseudomonadati</taxon>
        <taxon>Pseudomonadota</taxon>
        <taxon>Alphaproteobacteria</taxon>
        <taxon>Sphingomonadales</taxon>
        <taxon>Erythrobacteraceae</taxon>
        <taxon>Qipengyuania</taxon>
    </lineage>
</organism>
<comment type="catalytic activity">
    <reaction evidence="12">
        <text>GTP + AH2 + S-adenosyl-L-methionine = (8S)-3',8-cyclo-7,8-dihydroguanosine 5'-triphosphate + 5'-deoxyadenosine + L-methionine + A + H(+)</text>
        <dbReference type="Rhea" id="RHEA:49576"/>
        <dbReference type="ChEBI" id="CHEBI:13193"/>
        <dbReference type="ChEBI" id="CHEBI:15378"/>
        <dbReference type="ChEBI" id="CHEBI:17319"/>
        <dbReference type="ChEBI" id="CHEBI:17499"/>
        <dbReference type="ChEBI" id="CHEBI:37565"/>
        <dbReference type="ChEBI" id="CHEBI:57844"/>
        <dbReference type="ChEBI" id="CHEBI:59789"/>
        <dbReference type="ChEBI" id="CHEBI:131766"/>
        <dbReference type="EC" id="4.1.99.22"/>
    </reaction>
</comment>
<keyword evidence="9" id="KW-0342">GTP-binding</keyword>
<dbReference type="InterPro" id="IPR010505">
    <property type="entry name" value="MoaA_twitch"/>
</dbReference>
<evidence type="ECO:0000256" key="1">
    <source>
        <dbReference type="ARBA" id="ARBA00001966"/>
    </source>
</evidence>
<evidence type="ECO:0000256" key="3">
    <source>
        <dbReference type="ARBA" id="ARBA00022485"/>
    </source>
</evidence>
<dbReference type="InterPro" id="IPR040064">
    <property type="entry name" value="MoaA-like"/>
</dbReference>
<dbReference type="CDD" id="cd21117">
    <property type="entry name" value="Twitch_MoaA"/>
    <property type="match status" value="1"/>
</dbReference>
<evidence type="ECO:0000313" key="16">
    <source>
        <dbReference type="Proteomes" id="UP000594459"/>
    </source>
</evidence>
<evidence type="ECO:0000256" key="6">
    <source>
        <dbReference type="ARBA" id="ARBA00022741"/>
    </source>
</evidence>
<feature type="domain" description="Radical SAM core" evidence="14">
    <location>
        <begin position="16"/>
        <end position="238"/>
    </location>
</feature>
<dbReference type="EMBL" id="CP064654">
    <property type="protein sequence ID" value="QPD00511.1"/>
    <property type="molecule type" value="Genomic_DNA"/>
</dbReference>
<evidence type="ECO:0000313" key="15">
    <source>
        <dbReference type="EMBL" id="QPD00511.1"/>
    </source>
</evidence>
<dbReference type="GO" id="GO:0061799">
    <property type="term" value="F:cyclic pyranopterin monophosphate synthase activity"/>
    <property type="evidence" value="ECO:0007669"/>
    <property type="project" value="TreeGrafter"/>
</dbReference>
<dbReference type="AlphaFoldDB" id="A0A7S8F7F5"/>
<dbReference type="PANTHER" id="PTHR22960">
    <property type="entry name" value="MOLYBDOPTERIN COFACTOR SYNTHESIS PROTEIN A"/>
    <property type="match status" value="1"/>
</dbReference>
<evidence type="ECO:0000259" key="14">
    <source>
        <dbReference type="PROSITE" id="PS51918"/>
    </source>
</evidence>
<keyword evidence="8" id="KW-0411">Iron-sulfur</keyword>
<dbReference type="PANTHER" id="PTHR22960:SF28">
    <property type="entry name" value="GTP 3',8-CYCLASE"/>
    <property type="match status" value="1"/>
</dbReference>
<dbReference type="SFLD" id="SFLDG01386">
    <property type="entry name" value="main_SPASM_domain-containing"/>
    <property type="match status" value="1"/>
</dbReference>
<dbReference type="UniPathway" id="UPA00344"/>
<evidence type="ECO:0000256" key="12">
    <source>
        <dbReference type="ARBA" id="ARBA00048697"/>
    </source>
</evidence>
<dbReference type="Proteomes" id="UP000594459">
    <property type="component" value="Chromosome"/>
</dbReference>
<dbReference type="SUPFAM" id="SSF102114">
    <property type="entry name" value="Radical SAM enzymes"/>
    <property type="match status" value="1"/>
</dbReference>
<evidence type="ECO:0000256" key="4">
    <source>
        <dbReference type="ARBA" id="ARBA00022691"/>
    </source>
</evidence>
<dbReference type="InterPro" id="IPR013785">
    <property type="entry name" value="Aldolase_TIM"/>
</dbReference>
<dbReference type="SMART" id="SM00729">
    <property type="entry name" value="Elp3"/>
    <property type="match status" value="1"/>
</dbReference>
<dbReference type="InterPro" id="IPR006638">
    <property type="entry name" value="Elp3/MiaA/NifB-like_rSAM"/>
</dbReference>
<keyword evidence="16" id="KW-1185">Reference proteome</keyword>
<evidence type="ECO:0000256" key="13">
    <source>
        <dbReference type="SAM" id="MobiDB-lite"/>
    </source>
</evidence>
<dbReference type="InterPro" id="IPR000385">
    <property type="entry name" value="MoaA_NifB_PqqE_Fe-S-bd_CS"/>
</dbReference>
<protein>
    <recommendedName>
        <fullName evidence="2">GTP 3',8-cyclase</fullName>
        <ecNumber evidence="2">4.1.99.22</ecNumber>
    </recommendedName>
</protein>
<keyword evidence="6" id="KW-0547">Nucleotide-binding</keyword>
<evidence type="ECO:0000256" key="8">
    <source>
        <dbReference type="ARBA" id="ARBA00023014"/>
    </source>
</evidence>
<gene>
    <name evidence="15" type="primary">moaA</name>
    <name evidence="15" type="ORF">IRL76_11145</name>
</gene>
<dbReference type="GO" id="GO:0061798">
    <property type="term" value="F:GTP 3',8'-cyclase activity"/>
    <property type="evidence" value="ECO:0007669"/>
    <property type="project" value="UniProtKB-EC"/>
</dbReference>
<keyword evidence="4" id="KW-0949">S-adenosyl-L-methionine</keyword>
<sequence>MPKIRPANGPGGLQDSFGRRFSYLRVSLTDRCNFRCTYCLPNGYQKPADAPSELSREEFRRAVEAFARLGVWKVRLTGGEPTVRRDFSEIARDMANIAGVRRVAMTTNGYRLAREALDWRAAGVDAVNVSVDTLDPKAFAAITGHDRLAEILRGVDAAIEAQFDAVKINSVLMDGTEPGDLADILDFIRERDVSWRFIELMRTNDNAAFHLQNSRTSERLRAALVATGWTVQPKAPGAGPSIDLAHPDYRGAIGIIAPYASGFCDSCNRLRLSSRGKLHLCLFGEAGIDLRYLLQHDGQIDELVERIRSAMPHKTLGHRLHDQDSGQTPHLASIGG</sequence>
<evidence type="ECO:0000256" key="2">
    <source>
        <dbReference type="ARBA" id="ARBA00012167"/>
    </source>
</evidence>
<accession>A0A7S8F7F5</accession>
<dbReference type="InterPro" id="IPR058240">
    <property type="entry name" value="rSAM_sf"/>
</dbReference>
<dbReference type="Gene3D" id="3.20.20.70">
    <property type="entry name" value="Aldolase class I"/>
    <property type="match status" value="1"/>
</dbReference>
<dbReference type="GO" id="GO:0006777">
    <property type="term" value="P:Mo-molybdopterin cofactor biosynthetic process"/>
    <property type="evidence" value="ECO:0007669"/>
    <property type="project" value="UniProtKB-KW"/>
</dbReference>
<evidence type="ECO:0000256" key="11">
    <source>
        <dbReference type="ARBA" id="ARBA00023239"/>
    </source>
</evidence>
<dbReference type="KEGG" id="qso:IRL76_11145"/>
<proteinExistence type="predicted"/>
<keyword evidence="5" id="KW-0479">Metal-binding</keyword>
<evidence type="ECO:0000256" key="7">
    <source>
        <dbReference type="ARBA" id="ARBA00023004"/>
    </source>
</evidence>
<dbReference type="InterPro" id="IPR013483">
    <property type="entry name" value="MoaA"/>
</dbReference>
<dbReference type="InterPro" id="IPR050105">
    <property type="entry name" value="MoCo_biosynth_MoaA/MoaC"/>
</dbReference>
<keyword evidence="10" id="KW-0501">Molybdenum cofactor biosynthesis</keyword>
<feature type="region of interest" description="Disordered" evidence="13">
    <location>
        <begin position="317"/>
        <end position="336"/>
    </location>
</feature>